<protein>
    <submittedName>
        <fullName evidence="6">Transcriptional regulator, TetR family</fullName>
    </submittedName>
</protein>
<reference evidence="6 7" key="1">
    <citation type="submission" date="2016-10" db="EMBL/GenBank/DDBJ databases">
        <authorList>
            <person name="de Groot N.N."/>
        </authorList>
    </citation>
    <scope>NUCLEOTIDE SEQUENCE [LARGE SCALE GENOMIC DNA]</scope>
    <source>
        <strain evidence="6 7">CGMCC 4.3143</strain>
    </source>
</reference>
<dbReference type="Gene3D" id="1.10.10.60">
    <property type="entry name" value="Homeodomain-like"/>
    <property type="match status" value="1"/>
</dbReference>
<dbReference type="GO" id="GO:0000976">
    <property type="term" value="F:transcription cis-regulatory region binding"/>
    <property type="evidence" value="ECO:0007669"/>
    <property type="project" value="TreeGrafter"/>
</dbReference>
<keyword evidence="2 4" id="KW-0238">DNA-binding</keyword>
<dbReference type="STRING" id="366584.SAMN05216377_10546"/>
<dbReference type="InterPro" id="IPR036271">
    <property type="entry name" value="Tet_transcr_reg_TetR-rel_C_sf"/>
</dbReference>
<evidence type="ECO:0000313" key="6">
    <source>
        <dbReference type="EMBL" id="SDF47125.1"/>
    </source>
</evidence>
<keyword evidence="1" id="KW-0805">Transcription regulation</keyword>
<feature type="domain" description="HTH tetR-type" evidence="5">
    <location>
        <begin position="1"/>
        <end position="54"/>
    </location>
</feature>
<dbReference type="RefSeq" id="WP_093080280.1">
    <property type="nucleotide sequence ID" value="NZ_FNBE01000005.1"/>
</dbReference>
<dbReference type="Pfam" id="PF00440">
    <property type="entry name" value="TetR_N"/>
    <property type="match status" value="1"/>
</dbReference>
<dbReference type="EMBL" id="FNBE01000005">
    <property type="protein sequence ID" value="SDF47125.1"/>
    <property type="molecule type" value="Genomic_DNA"/>
</dbReference>
<name>A0A1G7LCD7_PSEOR</name>
<dbReference type="InterPro" id="IPR050109">
    <property type="entry name" value="HTH-type_TetR-like_transc_reg"/>
</dbReference>
<organism evidence="6 7">
    <name type="scientific">Pseudonocardia oroxyli</name>
    <dbReference type="NCBI Taxonomy" id="366584"/>
    <lineage>
        <taxon>Bacteria</taxon>
        <taxon>Bacillati</taxon>
        <taxon>Actinomycetota</taxon>
        <taxon>Actinomycetes</taxon>
        <taxon>Pseudonocardiales</taxon>
        <taxon>Pseudonocardiaceae</taxon>
        <taxon>Pseudonocardia</taxon>
    </lineage>
</organism>
<dbReference type="AlphaFoldDB" id="A0A1G7LCD7"/>
<keyword evidence="7" id="KW-1185">Reference proteome</keyword>
<dbReference type="InterPro" id="IPR001647">
    <property type="entry name" value="HTH_TetR"/>
</dbReference>
<evidence type="ECO:0000259" key="5">
    <source>
        <dbReference type="PROSITE" id="PS50977"/>
    </source>
</evidence>
<dbReference type="PANTHER" id="PTHR30055">
    <property type="entry name" value="HTH-TYPE TRANSCRIPTIONAL REGULATOR RUTR"/>
    <property type="match status" value="1"/>
</dbReference>
<dbReference type="SUPFAM" id="SSF48498">
    <property type="entry name" value="Tetracyclin repressor-like, C-terminal domain"/>
    <property type="match status" value="1"/>
</dbReference>
<gene>
    <name evidence="6" type="ORF">SAMN05216377_10546</name>
</gene>
<dbReference type="InterPro" id="IPR009057">
    <property type="entry name" value="Homeodomain-like_sf"/>
</dbReference>
<dbReference type="PROSITE" id="PS50977">
    <property type="entry name" value="HTH_TETR_2"/>
    <property type="match status" value="1"/>
</dbReference>
<dbReference type="SUPFAM" id="SSF46689">
    <property type="entry name" value="Homeodomain-like"/>
    <property type="match status" value="1"/>
</dbReference>
<dbReference type="Gene3D" id="1.10.357.10">
    <property type="entry name" value="Tetracycline Repressor, domain 2"/>
    <property type="match status" value="1"/>
</dbReference>
<feature type="DNA-binding region" description="H-T-H motif" evidence="4">
    <location>
        <begin position="17"/>
        <end position="36"/>
    </location>
</feature>
<keyword evidence="3" id="KW-0804">Transcription</keyword>
<accession>A0A1G7LCD7</accession>
<dbReference type="PANTHER" id="PTHR30055:SF234">
    <property type="entry name" value="HTH-TYPE TRANSCRIPTIONAL REGULATOR BETI"/>
    <property type="match status" value="1"/>
</dbReference>
<dbReference type="Proteomes" id="UP000198967">
    <property type="component" value="Unassembled WGS sequence"/>
</dbReference>
<evidence type="ECO:0000256" key="4">
    <source>
        <dbReference type="PROSITE-ProRule" id="PRU00335"/>
    </source>
</evidence>
<evidence type="ECO:0000256" key="3">
    <source>
        <dbReference type="ARBA" id="ARBA00023163"/>
    </source>
</evidence>
<proteinExistence type="predicted"/>
<sequence length="187" mass="20424">MAATVQTLAVRGFHATTADEIVRLAGTSKGLLWHYFADLDELFEETARRTLGLLTEAVASSIDLRAPAPAVIRAAVRAAAALRLTHGPERRAMREIVQNLRRADGELRFTQRDLDDLYTAQEAIVRRGQSDGDFRDDVDPRLFAVTYQGAVDSMLDHLDANPDLDPERSARVVADILISGVATGRGG</sequence>
<evidence type="ECO:0000256" key="2">
    <source>
        <dbReference type="ARBA" id="ARBA00023125"/>
    </source>
</evidence>
<evidence type="ECO:0000256" key="1">
    <source>
        <dbReference type="ARBA" id="ARBA00023015"/>
    </source>
</evidence>
<evidence type="ECO:0000313" key="7">
    <source>
        <dbReference type="Proteomes" id="UP000198967"/>
    </source>
</evidence>
<dbReference type="GO" id="GO:0003700">
    <property type="term" value="F:DNA-binding transcription factor activity"/>
    <property type="evidence" value="ECO:0007669"/>
    <property type="project" value="TreeGrafter"/>
</dbReference>